<evidence type="ECO:0000313" key="2">
    <source>
        <dbReference type="Proteomes" id="UP001186452"/>
    </source>
</evidence>
<dbReference type="EMBL" id="JAWJZI010000002">
    <property type="protein sequence ID" value="MDV5168813.1"/>
    <property type="molecule type" value="Genomic_DNA"/>
</dbReference>
<keyword evidence="2" id="KW-1185">Reference proteome</keyword>
<sequence>MSRNSEYEQRQKDKGLKKVTLWVPADRESDVKQAVQMMTEHDNLTLNILRDVGSGRYVSMHRHQ</sequence>
<evidence type="ECO:0000313" key="1">
    <source>
        <dbReference type="EMBL" id="MDV5168813.1"/>
    </source>
</evidence>
<accession>A0ABU3ZFC9</accession>
<protein>
    <submittedName>
        <fullName evidence="1">Uncharacterized protein</fullName>
    </submittedName>
</protein>
<name>A0ABU3ZFC9_9GAMM</name>
<proteinExistence type="predicted"/>
<comment type="caution">
    <text evidence="1">The sequence shown here is derived from an EMBL/GenBank/DDBJ whole genome shotgun (WGS) entry which is preliminary data.</text>
</comment>
<reference evidence="1 2" key="1">
    <citation type="submission" date="2023-10" db="EMBL/GenBank/DDBJ databases">
        <title>Marine bacteria isolated from horseshoe crab.</title>
        <authorList>
            <person name="Cheng T.H."/>
        </authorList>
    </citation>
    <scope>NUCLEOTIDE SEQUENCE [LARGE SCALE GENOMIC DNA]</scope>
    <source>
        <strain evidence="1 2">HSC6</strain>
    </source>
</reference>
<dbReference type="RefSeq" id="WP_317521553.1">
    <property type="nucleotide sequence ID" value="NZ_JAWJZI010000002.1"/>
</dbReference>
<gene>
    <name evidence="1" type="ORF">R2X38_07350</name>
</gene>
<organism evidence="1 2">
    <name type="scientific">Photobacterium rosenbergii</name>
    <dbReference type="NCBI Taxonomy" id="294936"/>
    <lineage>
        <taxon>Bacteria</taxon>
        <taxon>Pseudomonadati</taxon>
        <taxon>Pseudomonadota</taxon>
        <taxon>Gammaproteobacteria</taxon>
        <taxon>Vibrionales</taxon>
        <taxon>Vibrionaceae</taxon>
        <taxon>Photobacterium</taxon>
    </lineage>
</organism>
<dbReference type="Proteomes" id="UP001186452">
    <property type="component" value="Unassembled WGS sequence"/>
</dbReference>